<dbReference type="WBParaSite" id="RSKR_0001165900.1">
    <property type="protein sequence ID" value="RSKR_0001165900.1"/>
    <property type="gene ID" value="RSKR_0001165900"/>
</dbReference>
<reference evidence="2" key="1">
    <citation type="submission" date="2016-11" db="UniProtKB">
        <authorList>
            <consortium name="WormBaseParasite"/>
        </authorList>
    </citation>
    <scope>IDENTIFICATION</scope>
    <source>
        <strain evidence="2">KR3021</strain>
    </source>
</reference>
<evidence type="ECO:0000313" key="2">
    <source>
        <dbReference type="WBParaSite" id="RSKR_0001165900.1"/>
    </source>
</evidence>
<organism evidence="1 2">
    <name type="scientific">Rhabditophanes sp. KR3021</name>
    <dbReference type="NCBI Taxonomy" id="114890"/>
    <lineage>
        <taxon>Eukaryota</taxon>
        <taxon>Metazoa</taxon>
        <taxon>Ecdysozoa</taxon>
        <taxon>Nematoda</taxon>
        <taxon>Chromadorea</taxon>
        <taxon>Rhabditida</taxon>
        <taxon>Tylenchina</taxon>
        <taxon>Panagrolaimomorpha</taxon>
        <taxon>Strongyloidoidea</taxon>
        <taxon>Alloionematidae</taxon>
        <taxon>Rhabditophanes</taxon>
    </lineage>
</organism>
<evidence type="ECO:0000313" key="1">
    <source>
        <dbReference type="Proteomes" id="UP000095286"/>
    </source>
</evidence>
<protein>
    <submittedName>
        <fullName evidence="2">BRCT domain-containing protein</fullName>
    </submittedName>
</protein>
<proteinExistence type="predicted"/>
<sequence length="1696" mass="198355">MIPSAPKSSPPKNEENAITISNAGMFERVKSGAGLALYKKDDDKEADIGTLYEIPTDTPSYYFYNTPTQDYAPTANYPNNATLFLEAITEEDSDDLRSISSASSYLSPQIRHANYSALIAKLPQEDPIPESDTNSAEPSKVSTPVSIKSGEDLLNHEKVITEANCTFSDENELLSIADINIISRSNSNLSLTSSSTHSSLNPSSITPVPELYQLPEAEFTINFIRSDVTPSPSAELLSEATESVAESVATFYHQDDFESEKGLISEELPFDPITITETDTIKLDSNISEIVEEDKKTPEPTDIMESKNSSKMEDHQDRDTSEVLVSDLFDTPQYPLEDELNYEDRDSPISTSIHLDHSHDSLLDQSICSNPRDETHIMARQASRHFEVDDDDEDQDVVVEQTISRRIMSTLKNEKSDQTVETLNDSLELLNEDLPPPPDQFKTETFTTSTTFTPSPLRPTILPPAPASMIPKIPEFNDEFDTSKQISKQTVESSDKQEISNKDDASDRNSAADRLPKFLYGYGTVGKYQPAAGNSPTTTKIVTSSWTSSAAKQVDPEKEETANTKSTDFPSNFSSLSSNKGSVYNYPESNQSYASTIRNIPVKKSTSNDNTHITTDFSNMETPQFDAHPPSSTSIPIRTTTIPVSKTFSTDPYSTYKSETPLDLYRDDIISEGRRSRSTVREVPVVIRGSSVYGGGSSHIPASSMTTEYRTTSTTPWTMVDGNPLQEEYYRREVTTRTLVTRSTETLSQLPYYGRDTSGGDYRISSISSNQDRLPPLTSALPETTRDDLTSEYMHTHSLSIQEEERRIKEIRERREREESDRRRREEENKRHWDIKEAERIDQIRRERDRREKEFETEAARREREENSKIQRDRDERERLEKIRREEWNKLEQERRDAEERDLNRRREQERLEKLKLEREKIEEEKRERERIERERLEFEAREKQRVEYERIERERIERERIEIERIERIRREKIEKDKLEQERLREEQERLQRERENALRIERERLELERKAKEAYEKEQREAEIRRRQRMEDEMRERKRKEEELADRLRLEATERALLEKEKQRKLREQEELKRLAELQREQEYLEKLRREAELKEKQRQEEERREKDFLREQELARKKREQERIEDELREQQRVQEERLERERRERERLGALERERIRQIEEAKERDRASALERSALERDAQRQSAYKYEEEIRQKARYAQELREREKFEADKRDAERLDEERRIRDLRDKDRRNQEIRDRERREAAQREEARKKDDWKSRERLDLIFKERDDLEKLEQDRRRVLAEREEIERRRKDLTSKETLERLTRKPYYSRENLSSLPISTTGEITTKIERQVIDRVTRTLITEDNINTYPLEHDGEKERIYHQNRLQEDEDFHRNGLDRASKIKAKSEKAKKDFFSAGLESSSNVPDYIDDRFKKSAEDINRRKIEYRGPLLQNFHDGEFKPQSELPPIAYPRMGPSPYDQMEETDLNDVHNSRRNNEYSNDSSRYSRGPIPDEIPAHSRSKSADYLLNKCGRDEITPPENELQKTSILDGTGLSEHELRFRKSTEKLTTPNCAYTVSEIPNDWEIIKNGNARVIEVVDTFASSKSPINSASNPNVNASKSHGNSVTIEEAMEGIYETVVPSGSVGLDEERAFDIDHFAMFFRSGPSIFCSDVPVWKQILDNPNQASRLVIGERLYVRCTNCAKTKEV</sequence>
<dbReference type="Proteomes" id="UP000095286">
    <property type="component" value="Unplaced"/>
</dbReference>
<name>A0AC35UHX1_9BILA</name>
<accession>A0AC35UHX1</accession>